<dbReference type="Proteomes" id="UP000188235">
    <property type="component" value="Chromosome"/>
</dbReference>
<dbReference type="EMBL" id="CP019607">
    <property type="protein sequence ID" value="AQP51169.1"/>
    <property type="molecule type" value="Genomic_DNA"/>
</dbReference>
<sequence>MVSTKAVLFDLDGTLADTVPLISEHIAATITSFGVAVEPISVVPYIGRPLEFALAELSGFGAVDERIGHMVTGYHESWRRAINEQGDELLLPGVHCMLTALREDGWRIAVVTAKTTPEAVHLLERIGIRDVVEVVVGNDQVANGKPAPDSVLLGLRLLDAPLEGAWYVGDAASDMEMAMAAGTRAMGITTGASPREALLAAGAEIVVDSADEVTARLVGPTI</sequence>
<dbReference type="PANTHER" id="PTHR43434:SF1">
    <property type="entry name" value="PHOSPHOGLYCOLATE PHOSPHATASE"/>
    <property type="match status" value="1"/>
</dbReference>
<dbReference type="Pfam" id="PF13419">
    <property type="entry name" value="HAD_2"/>
    <property type="match status" value="1"/>
</dbReference>
<dbReference type="InterPro" id="IPR036412">
    <property type="entry name" value="HAD-like_sf"/>
</dbReference>
<dbReference type="NCBIfam" id="TIGR01549">
    <property type="entry name" value="HAD-SF-IA-v1"/>
    <property type="match status" value="1"/>
</dbReference>
<proteinExistence type="predicted"/>
<dbReference type="GO" id="GO:0006281">
    <property type="term" value="P:DNA repair"/>
    <property type="evidence" value="ECO:0007669"/>
    <property type="project" value="TreeGrafter"/>
</dbReference>
<dbReference type="AlphaFoldDB" id="A0A1Q2CYG0"/>
<accession>A0A1Q2CYG0</accession>
<dbReference type="PANTHER" id="PTHR43434">
    <property type="entry name" value="PHOSPHOGLYCOLATE PHOSPHATASE"/>
    <property type="match status" value="1"/>
</dbReference>
<gene>
    <name evidence="1" type="ORF">BW733_10340</name>
</gene>
<evidence type="ECO:0008006" key="3">
    <source>
        <dbReference type="Google" id="ProtNLM"/>
    </source>
</evidence>
<dbReference type="SFLD" id="SFLDS00003">
    <property type="entry name" value="Haloacid_Dehalogenase"/>
    <property type="match status" value="1"/>
</dbReference>
<organism evidence="1 2">
    <name type="scientific">Tessaracoccus flavescens</name>
    <dbReference type="NCBI Taxonomy" id="399497"/>
    <lineage>
        <taxon>Bacteria</taxon>
        <taxon>Bacillati</taxon>
        <taxon>Actinomycetota</taxon>
        <taxon>Actinomycetes</taxon>
        <taxon>Propionibacteriales</taxon>
        <taxon>Propionibacteriaceae</taxon>
        <taxon>Tessaracoccus</taxon>
    </lineage>
</organism>
<dbReference type="GO" id="GO:0008967">
    <property type="term" value="F:phosphoglycolate phosphatase activity"/>
    <property type="evidence" value="ECO:0007669"/>
    <property type="project" value="TreeGrafter"/>
</dbReference>
<keyword evidence="2" id="KW-1185">Reference proteome</keyword>
<dbReference type="InterPro" id="IPR006439">
    <property type="entry name" value="HAD-SF_hydro_IA"/>
</dbReference>
<dbReference type="Gene3D" id="3.40.50.1000">
    <property type="entry name" value="HAD superfamily/HAD-like"/>
    <property type="match status" value="1"/>
</dbReference>
<dbReference type="SUPFAM" id="SSF56784">
    <property type="entry name" value="HAD-like"/>
    <property type="match status" value="1"/>
</dbReference>
<dbReference type="OrthoDB" id="9797743at2"/>
<dbReference type="SFLD" id="SFLDG01135">
    <property type="entry name" value="C1.5.6:_HAD__Beta-PGM__Phospha"/>
    <property type="match status" value="1"/>
</dbReference>
<reference evidence="1 2" key="1">
    <citation type="journal article" date="2008" name="Int. J. Syst. Evol. Microbiol.">
        <title>Tessaracoccus flavescens sp. nov., isolated from marine sediment.</title>
        <authorList>
            <person name="Lee D.W."/>
            <person name="Lee S.D."/>
        </authorList>
    </citation>
    <scope>NUCLEOTIDE SEQUENCE [LARGE SCALE GENOMIC DNA]</scope>
    <source>
        <strain evidence="1 2">SST-39T</strain>
    </source>
</reference>
<dbReference type="InterPro" id="IPR023214">
    <property type="entry name" value="HAD_sf"/>
</dbReference>
<name>A0A1Q2CYG0_9ACTN</name>
<dbReference type="InterPro" id="IPR050155">
    <property type="entry name" value="HAD-like_hydrolase_sf"/>
</dbReference>
<dbReference type="InterPro" id="IPR041492">
    <property type="entry name" value="HAD_2"/>
</dbReference>
<protein>
    <recommendedName>
        <fullName evidence="3">HAD family hydrolase</fullName>
    </recommendedName>
</protein>
<dbReference type="STRING" id="399497.BW733_10340"/>
<evidence type="ECO:0000313" key="2">
    <source>
        <dbReference type="Proteomes" id="UP000188235"/>
    </source>
</evidence>
<dbReference type="Gene3D" id="1.10.150.240">
    <property type="entry name" value="Putative phosphatase, domain 2"/>
    <property type="match status" value="1"/>
</dbReference>
<evidence type="ECO:0000313" key="1">
    <source>
        <dbReference type="EMBL" id="AQP51169.1"/>
    </source>
</evidence>
<dbReference type="KEGG" id="tfa:BW733_10340"/>
<dbReference type="InterPro" id="IPR023198">
    <property type="entry name" value="PGP-like_dom2"/>
</dbReference>
<dbReference type="SFLD" id="SFLDG01129">
    <property type="entry name" value="C1.5:_HAD__Beta-PGM__Phosphata"/>
    <property type="match status" value="1"/>
</dbReference>